<proteinExistence type="predicted"/>
<dbReference type="OrthoDB" id="2385723at2759"/>
<protein>
    <submittedName>
        <fullName evidence="2">11630_t:CDS:1</fullName>
    </submittedName>
</protein>
<evidence type="ECO:0000259" key="1">
    <source>
        <dbReference type="Pfam" id="PF20713"/>
    </source>
</evidence>
<dbReference type="EMBL" id="CAMKVN010013999">
    <property type="protein sequence ID" value="CAI2196294.1"/>
    <property type="molecule type" value="Genomic_DNA"/>
</dbReference>
<gene>
    <name evidence="2" type="ORF">FWILDA_LOCUS17506</name>
</gene>
<feature type="domain" description="DUF6826" evidence="1">
    <location>
        <begin position="5"/>
        <end position="69"/>
    </location>
</feature>
<keyword evidence="3" id="KW-1185">Reference proteome</keyword>
<dbReference type="Pfam" id="PF20713">
    <property type="entry name" value="DUF6826"/>
    <property type="match status" value="1"/>
</dbReference>
<dbReference type="AlphaFoldDB" id="A0A9W4T8F2"/>
<evidence type="ECO:0000313" key="2">
    <source>
        <dbReference type="EMBL" id="CAI2196294.1"/>
    </source>
</evidence>
<feature type="non-terminal residue" evidence="2">
    <location>
        <position position="136"/>
    </location>
</feature>
<sequence>NNYVIAVDTHVIKFLDGKAPDIYTYSKGYSLTLHTVEVIEEIKPLDSCFTHTHKGQVLQYTTIALKYQKNLRKKITGFLTDCHNIGFIRICRNWNGCGPILPFRSLRLMEAIKAKELTVKCQDDLFTLVQSLKRRA</sequence>
<dbReference type="InterPro" id="IPR049229">
    <property type="entry name" value="DUF6826"/>
</dbReference>
<comment type="caution">
    <text evidence="2">The sequence shown here is derived from an EMBL/GenBank/DDBJ whole genome shotgun (WGS) entry which is preliminary data.</text>
</comment>
<feature type="non-terminal residue" evidence="2">
    <location>
        <position position="1"/>
    </location>
</feature>
<evidence type="ECO:0000313" key="3">
    <source>
        <dbReference type="Proteomes" id="UP001153678"/>
    </source>
</evidence>
<reference evidence="2" key="1">
    <citation type="submission" date="2022-08" db="EMBL/GenBank/DDBJ databases">
        <authorList>
            <person name="Kallberg Y."/>
            <person name="Tangrot J."/>
            <person name="Rosling A."/>
        </authorList>
    </citation>
    <scope>NUCLEOTIDE SEQUENCE</scope>
    <source>
        <strain evidence="2">Wild A</strain>
    </source>
</reference>
<organism evidence="2 3">
    <name type="scientific">Funneliformis geosporum</name>
    <dbReference type="NCBI Taxonomy" id="1117311"/>
    <lineage>
        <taxon>Eukaryota</taxon>
        <taxon>Fungi</taxon>
        <taxon>Fungi incertae sedis</taxon>
        <taxon>Mucoromycota</taxon>
        <taxon>Glomeromycotina</taxon>
        <taxon>Glomeromycetes</taxon>
        <taxon>Glomerales</taxon>
        <taxon>Glomeraceae</taxon>
        <taxon>Funneliformis</taxon>
    </lineage>
</organism>
<accession>A0A9W4T8F2</accession>
<dbReference type="Proteomes" id="UP001153678">
    <property type="component" value="Unassembled WGS sequence"/>
</dbReference>
<name>A0A9W4T8F2_9GLOM</name>